<comment type="caution">
    <text evidence="12">The sequence shown here is derived from an EMBL/GenBank/DDBJ whole genome shotgun (WGS) entry which is preliminary data.</text>
</comment>
<dbReference type="Gene3D" id="3.40.710.10">
    <property type="entry name" value="DD-peptidase/beta-lactamase superfamily"/>
    <property type="match status" value="1"/>
</dbReference>
<dbReference type="RefSeq" id="WP_186949818.1">
    <property type="nucleotide sequence ID" value="NZ_JACOPL010000004.1"/>
</dbReference>
<keyword evidence="5" id="KW-0573">Peptidoglycan synthesis</keyword>
<feature type="signal peptide" evidence="10">
    <location>
        <begin position="1"/>
        <end position="25"/>
    </location>
</feature>
<dbReference type="EMBL" id="JACOPL010000004">
    <property type="protein sequence ID" value="MBC5725039.1"/>
    <property type="molecule type" value="Genomic_DNA"/>
</dbReference>
<evidence type="ECO:0000256" key="10">
    <source>
        <dbReference type="SAM" id="SignalP"/>
    </source>
</evidence>
<keyword evidence="3" id="KW-0378">Hydrolase</keyword>
<evidence type="ECO:0000313" key="12">
    <source>
        <dbReference type="EMBL" id="MBC5725039.1"/>
    </source>
</evidence>
<dbReference type="GO" id="GO:0071555">
    <property type="term" value="P:cell wall organization"/>
    <property type="evidence" value="ECO:0007669"/>
    <property type="project" value="UniProtKB-KW"/>
</dbReference>
<dbReference type="GO" id="GO:0006508">
    <property type="term" value="P:proteolysis"/>
    <property type="evidence" value="ECO:0007669"/>
    <property type="project" value="InterPro"/>
</dbReference>
<evidence type="ECO:0000256" key="8">
    <source>
        <dbReference type="PIRSR" id="PIRSR618044-2"/>
    </source>
</evidence>
<evidence type="ECO:0000256" key="9">
    <source>
        <dbReference type="RuleBase" id="RU004016"/>
    </source>
</evidence>
<keyword evidence="12" id="KW-0121">Carboxypeptidase</keyword>
<feature type="active site" evidence="7">
    <location>
        <position position="122"/>
    </location>
</feature>
<evidence type="ECO:0000256" key="3">
    <source>
        <dbReference type="ARBA" id="ARBA00022801"/>
    </source>
</evidence>
<dbReference type="Proteomes" id="UP000606499">
    <property type="component" value="Unassembled WGS sequence"/>
</dbReference>
<feature type="binding site" evidence="8">
    <location>
        <position position="224"/>
    </location>
    <ligand>
        <name>substrate</name>
    </ligand>
</feature>
<evidence type="ECO:0000256" key="6">
    <source>
        <dbReference type="ARBA" id="ARBA00023316"/>
    </source>
</evidence>
<protein>
    <submittedName>
        <fullName evidence="12">D-alanyl-D-alanine carboxypeptidase</fullName>
    </submittedName>
</protein>
<keyword evidence="12" id="KW-0645">Protease</keyword>
<dbReference type="GO" id="GO:0009002">
    <property type="term" value="F:serine-type D-Ala-D-Ala carboxypeptidase activity"/>
    <property type="evidence" value="ECO:0007669"/>
    <property type="project" value="InterPro"/>
</dbReference>
<evidence type="ECO:0000256" key="4">
    <source>
        <dbReference type="ARBA" id="ARBA00022960"/>
    </source>
</evidence>
<sequence length="511" mass="55048">MRKKLIASVLAVLVLFCGLAPGAAALSYQAESVFVMDAQTGETLYEYNADIARVPASMTKVLTAYIIYQELEAGRLTLDTQVKISHNAAVKSRDASYPTAVPLTEGATYSVDTLLHLIMIPSASASCIVMAEHISGSESAFVARMNQTAKDLGLNATYYNCHGAQPNYITARSQAKLTRRFIDDYPDILRITSKSGFNFNGSYYNNTNHLLNTMAPYEGLDGFKTGTIAEAGYCVTTTAVQDGRRVIAVVMKSTSDAQRFADSRQLLDYGFAEIQKRDAARKTTSVQLTAAPDSVRPYQPFTVTARLEGVSASYACKAQWYVNGAAVDGYGNSSFLTADYKTSTLQYTLKDLSGDTLDIAFVLTMFDGTEIRCETALPVEQRPVEYGGSLNIRSAASYPGKTLLVTADITGENGIARVQLPARWQWDGADIAGYSNAAFTIENDAASSEYLLRIPEDASEGSHELSFVLGDAGSTGAKQLILRADIQIVSQGTPAEDVPVEGTPSEYAPAA</sequence>
<evidence type="ECO:0000256" key="1">
    <source>
        <dbReference type="ARBA" id="ARBA00007164"/>
    </source>
</evidence>
<evidence type="ECO:0000256" key="5">
    <source>
        <dbReference type="ARBA" id="ARBA00022984"/>
    </source>
</evidence>
<reference evidence="12" key="1">
    <citation type="submission" date="2020-08" db="EMBL/GenBank/DDBJ databases">
        <title>Genome public.</title>
        <authorList>
            <person name="Liu C."/>
            <person name="Sun Q."/>
        </authorList>
    </citation>
    <scope>NUCLEOTIDE SEQUENCE</scope>
    <source>
        <strain evidence="12">NSJ-28</strain>
    </source>
</reference>
<dbReference type="Pfam" id="PF00768">
    <property type="entry name" value="Peptidase_S11"/>
    <property type="match status" value="1"/>
</dbReference>
<name>A0A923RVK7_9FIRM</name>
<dbReference type="AlphaFoldDB" id="A0A923RVK7"/>
<feature type="active site" description="Proton acceptor" evidence="7">
    <location>
        <position position="60"/>
    </location>
</feature>
<evidence type="ECO:0000256" key="7">
    <source>
        <dbReference type="PIRSR" id="PIRSR618044-1"/>
    </source>
</evidence>
<evidence type="ECO:0000256" key="2">
    <source>
        <dbReference type="ARBA" id="ARBA00022729"/>
    </source>
</evidence>
<dbReference type="SUPFAM" id="SSF56601">
    <property type="entry name" value="beta-lactamase/transpeptidase-like"/>
    <property type="match status" value="1"/>
</dbReference>
<keyword evidence="4" id="KW-0133">Cell shape</keyword>
<feature type="chain" id="PRO_5037941067" evidence="10">
    <location>
        <begin position="26"/>
        <end position="511"/>
    </location>
</feature>
<keyword evidence="6" id="KW-0961">Cell wall biogenesis/degradation</keyword>
<accession>A0A923RVK7</accession>
<proteinExistence type="inferred from homology"/>
<comment type="similarity">
    <text evidence="1 9">Belongs to the peptidase S11 family.</text>
</comment>
<dbReference type="GO" id="GO:0008360">
    <property type="term" value="P:regulation of cell shape"/>
    <property type="evidence" value="ECO:0007669"/>
    <property type="project" value="UniProtKB-KW"/>
</dbReference>
<dbReference type="InterPro" id="IPR001967">
    <property type="entry name" value="Peptidase_S11_N"/>
</dbReference>
<gene>
    <name evidence="12" type="ORF">H8S45_06155</name>
</gene>
<dbReference type="PANTHER" id="PTHR21581">
    <property type="entry name" value="D-ALANYL-D-ALANINE CARBOXYPEPTIDASE"/>
    <property type="match status" value="1"/>
</dbReference>
<organism evidence="12 13">
    <name type="scientific">Agathobaculum faecis</name>
    <dbReference type="NCBI Taxonomy" id="2763013"/>
    <lineage>
        <taxon>Bacteria</taxon>
        <taxon>Bacillati</taxon>
        <taxon>Bacillota</taxon>
        <taxon>Clostridia</taxon>
        <taxon>Eubacteriales</taxon>
        <taxon>Butyricicoccaceae</taxon>
        <taxon>Agathobaculum</taxon>
    </lineage>
</organism>
<dbReference type="InterPro" id="IPR018044">
    <property type="entry name" value="Peptidase_S11"/>
</dbReference>
<keyword evidence="13" id="KW-1185">Reference proteome</keyword>
<evidence type="ECO:0000259" key="11">
    <source>
        <dbReference type="Pfam" id="PF00768"/>
    </source>
</evidence>
<dbReference type="PANTHER" id="PTHR21581:SF6">
    <property type="entry name" value="TRAFFICKING PROTEIN PARTICLE COMPLEX SUBUNIT 12"/>
    <property type="match status" value="1"/>
</dbReference>
<dbReference type="InterPro" id="IPR012338">
    <property type="entry name" value="Beta-lactam/transpept-like"/>
</dbReference>
<evidence type="ECO:0000313" key="13">
    <source>
        <dbReference type="Proteomes" id="UP000606499"/>
    </source>
</evidence>
<dbReference type="GO" id="GO:0009252">
    <property type="term" value="P:peptidoglycan biosynthetic process"/>
    <property type="evidence" value="ECO:0007669"/>
    <property type="project" value="UniProtKB-KW"/>
</dbReference>
<keyword evidence="2 10" id="KW-0732">Signal</keyword>
<feature type="domain" description="Peptidase S11 D-alanyl-D-alanine carboxypeptidase A N-terminal" evidence="11">
    <location>
        <begin position="25"/>
        <end position="253"/>
    </location>
</feature>
<dbReference type="PRINTS" id="PR00725">
    <property type="entry name" value="DADACBPTASE1"/>
</dbReference>
<feature type="active site" description="Acyl-ester intermediate" evidence="7">
    <location>
        <position position="57"/>
    </location>
</feature>